<name>A0A8J2L5J1_9HEXA</name>
<organism evidence="2 3">
    <name type="scientific">Allacma fusca</name>
    <dbReference type="NCBI Taxonomy" id="39272"/>
    <lineage>
        <taxon>Eukaryota</taxon>
        <taxon>Metazoa</taxon>
        <taxon>Ecdysozoa</taxon>
        <taxon>Arthropoda</taxon>
        <taxon>Hexapoda</taxon>
        <taxon>Collembola</taxon>
        <taxon>Symphypleona</taxon>
        <taxon>Sminthuridae</taxon>
        <taxon>Allacma</taxon>
    </lineage>
</organism>
<protein>
    <submittedName>
        <fullName evidence="2">Uncharacterized protein</fullName>
    </submittedName>
</protein>
<evidence type="ECO:0000256" key="1">
    <source>
        <dbReference type="SAM" id="MobiDB-lite"/>
    </source>
</evidence>
<feature type="region of interest" description="Disordered" evidence="1">
    <location>
        <begin position="235"/>
        <end position="264"/>
    </location>
</feature>
<dbReference type="Proteomes" id="UP000708208">
    <property type="component" value="Unassembled WGS sequence"/>
</dbReference>
<keyword evidence="3" id="KW-1185">Reference proteome</keyword>
<proteinExistence type="predicted"/>
<gene>
    <name evidence="2" type="ORF">AFUS01_LOCUS35598</name>
</gene>
<evidence type="ECO:0000313" key="3">
    <source>
        <dbReference type="Proteomes" id="UP000708208"/>
    </source>
</evidence>
<dbReference type="AlphaFoldDB" id="A0A8J2L5J1"/>
<reference evidence="2" key="1">
    <citation type="submission" date="2021-06" db="EMBL/GenBank/DDBJ databases">
        <authorList>
            <person name="Hodson N. C."/>
            <person name="Mongue J. A."/>
            <person name="Jaron S. K."/>
        </authorList>
    </citation>
    <scope>NUCLEOTIDE SEQUENCE</scope>
</reference>
<comment type="caution">
    <text evidence="2">The sequence shown here is derived from an EMBL/GenBank/DDBJ whole genome shotgun (WGS) entry which is preliminary data.</text>
</comment>
<evidence type="ECO:0000313" key="2">
    <source>
        <dbReference type="EMBL" id="CAG7825490.1"/>
    </source>
</evidence>
<sequence>MANASDSISCDNFHSPGVNPGEPGIPGSFTALTLVEKIKDALLPAVENLFTQRIAADDTGDILSENDDDSPVDFSSCSSWCPADQTKIDVNSRLRTSLDRFGRRKLFKDFPFPDLPAISIPKIDDSFAQALKQRKINQRHIKAILERRKLILGAIHPNLAGFASRENTDADSAHLFGDDHRVKIRESIELNKELNQFARSVPSAKRGRFFNNYGGSSTSQQPRFHSFQQRRFSFTPRGGHQHCRPQSSRGHTRRPGIHSLPAVVPNPNPEIRRLKSYLGFWHSFTTDPWICVQGYKLPFKQIPSPNLFPLQFRFPQTRFLSVNNWETPQFKILPTSSVKNWETPQFKILPTSSVKNWEAPQFKILPTSSGNNWETPQYKILPTSSGNNWETPQYKILPTSSGNNWETPQYKILPTSSGNNWETPPCKILLNSSGNNWETPQFKILPTSSVESLE</sequence>
<accession>A0A8J2L5J1</accession>
<dbReference type="EMBL" id="CAJVCH010536483">
    <property type="protein sequence ID" value="CAG7825490.1"/>
    <property type="molecule type" value="Genomic_DNA"/>
</dbReference>